<sequence length="88" mass="9356">MLAVRRLGAKHGGGGNAKAVLDCEFRGWRSSRCDETAARDPNRDDVLAVADRRQGEGFMSLLMGFRDGGGVNDDDVVSSVVWLATGCG</sequence>
<dbReference type="EMBL" id="JANAVB010033420">
    <property type="protein sequence ID" value="KAJ6808231.1"/>
    <property type="molecule type" value="Genomic_DNA"/>
</dbReference>
<dbReference type="GO" id="GO:0016301">
    <property type="term" value="F:kinase activity"/>
    <property type="evidence" value="ECO:0007669"/>
    <property type="project" value="UniProtKB-KW"/>
</dbReference>
<dbReference type="AlphaFoldDB" id="A0AAX6EWC6"/>
<organism evidence="1 2">
    <name type="scientific">Iris pallida</name>
    <name type="common">Sweet iris</name>
    <dbReference type="NCBI Taxonomy" id="29817"/>
    <lineage>
        <taxon>Eukaryota</taxon>
        <taxon>Viridiplantae</taxon>
        <taxon>Streptophyta</taxon>
        <taxon>Embryophyta</taxon>
        <taxon>Tracheophyta</taxon>
        <taxon>Spermatophyta</taxon>
        <taxon>Magnoliopsida</taxon>
        <taxon>Liliopsida</taxon>
        <taxon>Asparagales</taxon>
        <taxon>Iridaceae</taxon>
        <taxon>Iridoideae</taxon>
        <taxon>Irideae</taxon>
        <taxon>Iris</taxon>
    </lineage>
</organism>
<evidence type="ECO:0000313" key="1">
    <source>
        <dbReference type="EMBL" id="KAJ6808231.1"/>
    </source>
</evidence>
<accession>A0AAX6EWC6</accession>
<keyword evidence="1" id="KW-0418">Kinase</keyword>
<keyword evidence="1" id="KW-0675">Receptor</keyword>
<dbReference type="Proteomes" id="UP001140949">
    <property type="component" value="Unassembled WGS sequence"/>
</dbReference>
<name>A0AAX6EWC6_IRIPA</name>
<protein>
    <submittedName>
        <fullName evidence="1">Proline-rich receptor-like protein kinase PERK8</fullName>
    </submittedName>
</protein>
<reference evidence="1" key="2">
    <citation type="submission" date="2023-04" db="EMBL/GenBank/DDBJ databases">
        <authorList>
            <person name="Bruccoleri R.E."/>
            <person name="Oakeley E.J."/>
            <person name="Faust A.-M."/>
            <person name="Dessus-Babus S."/>
            <person name="Altorfer M."/>
            <person name="Burckhardt D."/>
            <person name="Oertli M."/>
            <person name="Naumann U."/>
            <person name="Petersen F."/>
            <person name="Wong J."/>
        </authorList>
    </citation>
    <scope>NUCLEOTIDE SEQUENCE</scope>
    <source>
        <strain evidence="1">GSM-AAB239-AS_SAM_17_03QT</strain>
        <tissue evidence="1">Leaf</tissue>
    </source>
</reference>
<comment type="caution">
    <text evidence="1">The sequence shown here is derived from an EMBL/GenBank/DDBJ whole genome shotgun (WGS) entry which is preliminary data.</text>
</comment>
<keyword evidence="2" id="KW-1185">Reference proteome</keyword>
<proteinExistence type="predicted"/>
<reference evidence="1" key="1">
    <citation type="journal article" date="2023" name="GigaByte">
        <title>Genome assembly of the bearded iris, Iris pallida Lam.</title>
        <authorList>
            <person name="Bruccoleri R.E."/>
            <person name="Oakeley E.J."/>
            <person name="Faust A.M.E."/>
            <person name="Altorfer M."/>
            <person name="Dessus-Babus S."/>
            <person name="Burckhardt D."/>
            <person name="Oertli M."/>
            <person name="Naumann U."/>
            <person name="Petersen F."/>
            <person name="Wong J."/>
        </authorList>
    </citation>
    <scope>NUCLEOTIDE SEQUENCE</scope>
    <source>
        <strain evidence="1">GSM-AAB239-AS_SAM_17_03QT</strain>
    </source>
</reference>
<gene>
    <name evidence="1" type="ORF">M6B38_167730</name>
</gene>
<evidence type="ECO:0000313" key="2">
    <source>
        <dbReference type="Proteomes" id="UP001140949"/>
    </source>
</evidence>
<keyword evidence="1" id="KW-0808">Transferase</keyword>